<evidence type="ECO:0000256" key="1">
    <source>
        <dbReference type="SAM" id="Phobius"/>
    </source>
</evidence>
<comment type="caution">
    <text evidence="2">The sequence shown here is derived from an EMBL/GenBank/DDBJ whole genome shotgun (WGS) entry which is preliminary data.</text>
</comment>
<dbReference type="InterPro" id="IPR021315">
    <property type="entry name" value="Gap/Sap"/>
</dbReference>
<accession>A0A100XJ45</accession>
<dbReference type="EMBL" id="BCTB01000055">
    <property type="protein sequence ID" value="GAT17585.1"/>
    <property type="molecule type" value="Genomic_DNA"/>
</dbReference>
<organism evidence="2 3">
    <name type="scientific">Mycolicibacterium thermoresistibile</name>
    <name type="common">Mycobacterium thermoresistibile</name>
    <dbReference type="NCBI Taxonomy" id="1797"/>
    <lineage>
        <taxon>Bacteria</taxon>
        <taxon>Bacillati</taxon>
        <taxon>Actinomycetota</taxon>
        <taxon>Actinomycetes</taxon>
        <taxon>Mycobacteriales</taxon>
        <taxon>Mycobacteriaceae</taxon>
        <taxon>Mycolicibacterium</taxon>
    </lineage>
</organism>
<dbReference type="OMA" id="GIGYMPP"/>
<dbReference type="AlphaFoldDB" id="A0A100XJ45"/>
<feature type="transmembrane region" description="Helical" evidence="1">
    <location>
        <begin position="217"/>
        <end position="240"/>
    </location>
</feature>
<feature type="transmembrane region" description="Helical" evidence="1">
    <location>
        <begin position="38"/>
        <end position="62"/>
    </location>
</feature>
<dbReference type="Pfam" id="PF11139">
    <property type="entry name" value="SfLAP"/>
    <property type="match status" value="1"/>
</dbReference>
<evidence type="ECO:0000313" key="3">
    <source>
        <dbReference type="Proteomes" id="UP000069654"/>
    </source>
</evidence>
<reference evidence="2 3" key="1">
    <citation type="journal article" date="2016" name="Genome Announc.">
        <title>Draft Genome Sequences of Five Rapidly Growing Mycobacterium Species, M. thermoresistibile, M. fortuitum subsp. acetamidolyticum, M. canariasense, M. brisbanense, and M. novocastrense.</title>
        <authorList>
            <person name="Katahira K."/>
            <person name="Ogura Y."/>
            <person name="Gotoh Y."/>
            <person name="Hayashi T."/>
        </authorList>
    </citation>
    <scope>NUCLEOTIDE SEQUENCE [LARGE SCALE GENOMIC DNA]</scope>
    <source>
        <strain evidence="2 3">JCM6362</strain>
    </source>
</reference>
<keyword evidence="1" id="KW-0812">Transmembrane</keyword>
<reference evidence="3" key="2">
    <citation type="submission" date="2016-02" db="EMBL/GenBank/DDBJ databases">
        <title>Draft genome sequence of five rapidly growing Mycobacterium species.</title>
        <authorList>
            <person name="Katahira K."/>
            <person name="Gotou Y."/>
            <person name="Iida K."/>
            <person name="Ogura Y."/>
            <person name="Hayashi T."/>
        </authorList>
    </citation>
    <scope>NUCLEOTIDE SEQUENCE [LARGE SCALE GENOMIC DNA]</scope>
    <source>
        <strain evidence="3">JCM6362</strain>
    </source>
</reference>
<evidence type="ECO:0000313" key="2">
    <source>
        <dbReference type="EMBL" id="GAT17585.1"/>
    </source>
</evidence>
<feature type="transmembrane region" description="Helical" evidence="1">
    <location>
        <begin position="6"/>
        <end position="26"/>
    </location>
</feature>
<name>A0A100XJ45_MYCTH</name>
<protein>
    <submittedName>
        <fullName evidence="2">Integral membrane protein</fullName>
    </submittedName>
</protein>
<dbReference type="Proteomes" id="UP000069654">
    <property type="component" value="Unassembled WGS sequence"/>
</dbReference>
<proteinExistence type="predicted"/>
<sequence length="282" mass="29725">MTMWSDVVGLALFVSLNPMLLALILLMISRPRPIPNLVAFWIGCLIVNIPVWLVPLMLLHLVPSFEAVARDLATPSEQTGIQPLQLGTGVFCLLVATWIGVRLLRRRRVPEPAPAVAGGAGSTLVLDPDAPGAAAGNDTAGAGAGADQPAPGGLRGGYRNAKAAVGRLVGRARQAWENGAVWVSMVFGLAYVPPPPLVLLVNTIIVASGAPIGTQVAAVLVFIIVMLAVFEIALLGYVFVPSRTEAILQPIHNWARDHRSQVLLILFAVVGTWQVVTASGLL</sequence>
<feature type="transmembrane region" description="Helical" evidence="1">
    <location>
        <begin position="180"/>
        <end position="205"/>
    </location>
</feature>
<gene>
    <name evidence="2" type="ORF">RMCT_4554</name>
</gene>
<feature type="transmembrane region" description="Helical" evidence="1">
    <location>
        <begin position="261"/>
        <end position="281"/>
    </location>
</feature>
<feature type="transmembrane region" description="Helical" evidence="1">
    <location>
        <begin position="82"/>
        <end position="101"/>
    </location>
</feature>
<keyword evidence="1" id="KW-1133">Transmembrane helix</keyword>
<keyword evidence="1" id="KW-0472">Membrane</keyword>